<dbReference type="Proteomes" id="UP000605568">
    <property type="component" value="Unassembled WGS sequence"/>
</dbReference>
<feature type="compositionally biased region" description="Polar residues" evidence="1">
    <location>
        <begin position="244"/>
        <end position="255"/>
    </location>
</feature>
<proteinExistence type="predicted"/>
<accession>A0ABQ3MFZ7</accession>
<keyword evidence="3" id="KW-1185">Reference proteome</keyword>
<gene>
    <name evidence="2" type="ORF">GCM10017774_38440</name>
</gene>
<reference evidence="3" key="1">
    <citation type="journal article" date="2019" name="Int. J. Syst. Evol. Microbiol.">
        <title>The Global Catalogue of Microorganisms (GCM) 10K type strain sequencing project: providing services to taxonomists for standard genome sequencing and annotation.</title>
        <authorList>
            <consortium name="The Broad Institute Genomics Platform"/>
            <consortium name="The Broad Institute Genome Sequencing Center for Infectious Disease"/>
            <person name="Wu L."/>
            <person name="Ma J."/>
        </authorList>
    </citation>
    <scope>NUCLEOTIDE SEQUENCE [LARGE SCALE GENOMIC DNA]</scope>
    <source>
        <strain evidence="3">CGMCC 4.7367</strain>
    </source>
</reference>
<organism evidence="2 3">
    <name type="scientific">Lentzea cavernae</name>
    <dbReference type="NCBI Taxonomy" id="2020703"/>
    <lineage>
        <taxon>Bacteria</taxon>
        <taxon>Bacillati</taxon>
        <taxon>Actinomycetota</taxon>
        <taxon>Actinomycetes</taxon>
        <taxon>Pseudonocardiales</taxon>
        <taxon>Pseudonocardiaceae</taxon>
        <taxon>Lentzea</taxon>
    </lineage>
</organism>
<sequence length="319" mass="34519">MVRLGVAERDHVAVESMGALARAGRAPSDADDVLRSALPSASGTFRVRTAQVLCEMTGDDGYVSEVAAVLESGGGHWGERIDTALALPRLPCTPRSLAALHRGVLDQEYLVRYHCANGLLGLTKPGRDIAKHKGFASVSGEDPARWRAVADEFLGAFGARSVRMHCDQATFAVELGPADYSAPHLRAVQVHLNGVRLSGPDQLHVPKLRNIGVDTTSPDHLRGVLEHLGFVDLPEAVVLGEDATTSTVDGRQPQPQLRVLPHGHSKHARRARLDQLPSRPARRIDTENHPSEASVPRLGHASRGRKKHPTPMVAWVRRP</sequence>
<evidence type="ECO:0008006" key="4">
    <source>
        <dbReference type="Google" id="ProtNLM"/>
    </source>
</evidence>
<name>A0ABQ3MFZ7_9PSEU</name>
<dbReference type="EMBL" id="BNAR01000005">
    <property type="protein sequence ID" value="GHH42296.1"/>
    <property type="molecule type" value="Genomic_DNA"/>
</dbReference>
<evidence type="ECO:0000256" key="1">
    <source>
        <dbReference type="SAM" id="MobiDB-lite"/>
    </source>
</evidence>
<feature type="compositionally biased region" description="Basic residues" evidence="1">
    <location>
        <begin position="300"/>
        <end position="309"/>
    </location>
</feature>
<protein>
    <recommendedName>
        <fullName evidence="4">DUF222 domain-containing protein</fullName>
    </recommendedName>
</protein>
<evidence type="ECO:0000313" key="3">
    <source>
        <dbReference type="Proteomes" id="UP000605568"/>
    </source>
</evidence>
<feature type="compositionally biased region" description="Basic residues" evidence="1">
    <location>
        <begin position="261"/>
        <end position="270"/>
    </location>
</feature>
<comment type="caution">
    <text evidence="2">The sequence shown here is derived from an EMBL/GenBank/DDBJ whole genome shotgun (WGS) entry which is preliminary data.</text>
</comment>
<feature type="region of interest" description="Disordered" evidence="1">
    <location>
        <begin position="244"/>
        <end position="319"/>
    </location>
</feature>
<evidence type="ECO:0000313" key="2">
    <source>
        <dbReference type="EMBL" id="GHH42296.1"/>
    </source>
</evidence>